<reference evidence="7 8" key="1">
    <citation type="submission" date="2016-12" db="EMBL/GenBank/DDBJ databases">
        <title>Trade-off between light-utilization and light-protection in marine flavobacteria.</title>
        <authorList>
            <person name="Kumagai Y."/>
            <person name="Yoshizawa S."/>
            <person name="Kogure K."/>
            <person name="Iwasaki W."/>
        </authorList>
    </citation>
    <scope>NUCLEOTIDE SEQUENCE [LARGE SCALE GENOMIC DNA]</scope>
    <source>
        <strain evidence="7 8">KCTC 22729</strain>
    </source>
</reference>
<evidence type="ECO:0000256" key="6">
    <source>
        <dbReference type="SAM" id="Phobius"/>
    </source>
</evidence>
<feature type="transmembrane region" description="Helical" evidence="6">
    <location>
        <begin position="51"/>
        <end position="70"/>
    </location>
</feature>
<evidence type="ECO:0008006" key="9">
    <source>
        <dbReference type="Google" id="ProtNLM"/>
    </source>
</evidence>
<keyword evidence="2" id="KW-1003">Cell membrane</keyword>
<feature type="transmembrane region" description="Helical" evidence="6">
    <location>
        <begin position="314"/>
        <end position="332"/>
    </location>
</feature>
<evidence type="ECO:0000313" key="8">
    <source>
        <dbReference type="Proteomes" id="UP000237608"/>
    </source>
</evidence>
<dbReference type="GO" id="GO:0005886">
    <property type="term" value="C:plasma membrane"/>
    <property type="evidence" value="ECO:0007669"/>
    <property type="project" value="UniProtKB-SubCell"/>
</dbReference>
<feature type="transmembrane region" description="Helical" evidence="6">
    <location>
        <begin position="230"/>
        <end position="251"/>
    </location>
</feature>
<feature type="transmembrane region" description="Helical" evidence="6">
    <location>
        <begin position="133"/>
        <end position="156"/>
    </location>
</feature>
<dbReference type="InterPro" id="IPR050833">
    <property type="entry name" value="Poly_Biosynth_Transport"/>
</dbReference>
<gene>
    <name evidence="7" type="ORF">BTO13_08255</name>
</gene>
<feature type="transmembrane region" description="Helical" evidence="6">
    <location>
        <begin position="381"/>
        <end position="398"/>
    </location>
</feature>
<evidence type="ECO:0000256" key="4">
    <source>
        <dbReference type="ARBA" id="ARBA00022989"/>
    </source>
</evidence>
<dbReference type="Proteomes" id="UP000237608">
    <property type="component" value="Unassembled WGS sequence"/>
</dbReference>
<feature type="transmembrane region" description="Helical" evidence="6">
    <location>
        <begin position="21"/>
        <end position="45"/>
    </location>
</feature>
<feature type="transmembrane region" description="Helical" evidence="6">
    <location>
        <begin position="344"/>
        <end position="365"/>
    </location>
</feature>
<protein>
    <recommendedName>
        <fullName evidence="9">Polysaccharide biosynthesis protein C-terminal domain-containing protein</fullName>
    </recommendedName>
</protein>
<evidence type="ECO:0000256" key="5">
    <source>
        <dbReference type="ARBA" id="ARBA00023136"/>
    </source>
</evidence>
<dbReference type="AlphaFoldDB" id="A0A2S7WC81"/>
<dbReference type="PANTHER" id="PTHR30250:SF26">
    <property type="entry name" value="PSMA PROTEIN"/>
    <property type="match status" value="1"/>
</dbReference>
<comment type="subcellular location">
    <subcellularLocation>
        <location evidence="1">Cell membrane</location>
        <topology evidence="1">Multi-pass membrane protein</topology>
    </subcellularLocation>
</comment>
<dbReference type="EMBL" id="MSCL01000001">
    <property type="protein sequence ID" value="PQJ75239.1"/>
    <property type="molecule type" value="Genomic_DNA"/>
</dbReference>
<feature type="transmembrane region" description="Helical" evidence="6">
    <location>
        <begin position="91"/>
        <end position="113"/>
    </location>
</feature>
<keyword evidence="3 6" id="KW-0812">Transmembrane</keyword>
<evidence type="ECO:0000256" key="2">
    <source>
        <dbReference type="ARBA" id="ARBA00022475"/>
    </source>
</evidence>
<feature type="transmembrane region" description="Helical" evidence="6">
    <location>
        <begin position="191"/>
        <end position="209"/>
    </location>
</feature>
<evidence type="ECO:0000256" key="1">
    <source>
        <dbReference type="ARBA" id="ARBA00004651"/>
    </source>
</evidence>
<dbReference type="PANTHER" id="PTHR30250">
    <property type="entry name" value="PST FAMILY PREDICTED COLANIC ACID TRANSPORTER"/>
    <property type="match status" value="1"/>
</dbReference>
<keyword evidence="5 6" id="KW-0472">Membrane</keyword>
<sequence>MNLERMIKSNIQKHFHNYFSSFLQRFCMLISQLFLIPAFIFNLGIEQYGEWLILTTIPNYLLLSDLGLTLTVTNEICRLINLKEFSSQEKLFKATLSFLSVIVVFLIFIFLILSNIIDFKTLLNLLFFSNKDVLLILGAFMINIFSYLIFLVTIGYFKSLNLFHKHEYFLALTLFLDFIATLIILNFKIALYFIPITMSTIRLVMIFIVNKELKKFKFYKFGFSLDWSKAIKLLPVSLKLSFFQLGTAFFIQGSTFLVGMVLGSSMVVIFNTIRTLVNSLRSFINILYIPTMQEFTVLLTKNLKEKAFVKLKKLLALIFLVSLISCFGIYFFRDFIFELWFKNSFLYDVNFLILMLCSIIVYNIWNAASMLPLSINRMDKLAYYPILSILVLVVQYFILPITGLTGLAVSFIFIDLIMLIIVLKLNYSILNKN</sequence>
<name>A0A2S7WC81_9FLAO</name>
<feature type="transmembrane region" description="Helical" evidence="6">
    <location>
        <begin position="168"/>
        <end position="185"/>
    </location>
</feature>
<proteinExistence type="predicted"/>
<dbReference type="RefSeq" id="WP_105046380.1">
    <property type="nucleotide sequence ID" value="NZ_CP150662.1"/>
</dbReference>
<evidence type="ECO:0000256" key="3">
    <source>
        <dbReference type="ARBA" id="ARBA00022692"/>
    </source>
</evidence>
<comment type="caution">
    <text evidence="7">The sequence shown here is derived from an EMBL/GenBank/DDBJ whole genome shotgun (WGS) entry which is preliminary data.</text>
</comment>
<keyword evidence="4 6" id="KW-1133">Transmembrane helix</keyword>
<evidence type="ECO:0000313" key="7">
    <source>
        <dbReference type="EMBL" id="PQJ75239.1"/>
    </source>
</evidence>
<keyword evidence="8" id="KW-1185">Reference proteome</keyword>
<feature type="transmembrane region" description="Helical" evidence="6">
    <location>
        <begin position="404"/>
        <end position="423"/>
    </location>
</feature>
<organism evidence="7 8">
    <name type="scientific">Polaribacter gangjinensis</name>
    <dbReference type="NCBI Taxonomy" id="574710"/>
    <lineage>
        <taxon>Bacteria</taxon>
        <taxon>Pseudomonadati</taxon>
        <taxon>Bacteroidota</taxon>
        <taxon>Flavobacteriia</taxon>
        <taxon>Flavobacteriales</taxon>
        <taxon>Flavobacteriaceae</taxon>
    </lineage>
</organism>
<dbReference type="OrthoDB" id="7011692at2"/>
<accession>A0A2S7WC81</accession>
<feature type="transmembrane region" description="Helical" evidence="6">
    <location>
        <begin position="257"/>
        <end position="277"/>
    </location>
</feature>